<reference evidence="7" key="1">
    <citation type="journal article" date="2021" name="Microorganisms">
        <title>Phylogenomic Reconstruction and Metabolic Potential of the Genus Aminobacter.</title>
        <authorList>
            <person name="Artuso I."/>
            <person name="Turrini P."/>
            <person name="Pirolo M."/>
            <person name="Lugli G.A."/>
            <person name="Ventura M."/>
            <person name="Visca P."/>
        </authorList>
    </citation>
    <scope>NUCLEOTIDE SEQUENCE</scope>
    <source>
        <strain evidence="7">LMG 26462</strain>
    </source>
</reference>
<dbReference type="GO" id="GO:0005886">
    <property type="term" value="C:plasma membrane"/>
    <property type="evidence" value="ECO:0007669"/>
    <property type="project" value="UniProtKB-SubCell"/>
</dbReference>
<dbReference type="Proteomes" id="UP001138921">
    <property type="component" value="Unassembled WGS sequence"/>
</dbReference>
<comment type="caution">
    <text evidence="7">The sequence shown here is derived from an EMBL/GenBank/DDBJ whole genome shotgun (WGS) entry which is preliminary data.</text>
</comment>
<dbReference type="AlphaFoldDB" id="A0A9X1ACH5"/>
<keyword evidence="5 6" id="KW-0472">Membrane</keyword>
<protein>
    <submittedName>
        <fullName evidence="7">ABC transporter permease</fullName>
    </submittedName>
</protein>
<evidence type="ECO:0000256" key="4">
    <source>
        <dbReference type="ARBA" id="ARBA00022989"/>
    </source>
</evidence>
<feature type="transmembrane region" description="Helical" evidence="6">
    <location>
        <begin position="233"/>
        <end position="257"/>
    </location>
</feature>
<evidence type="ECO:0000256" key="3">
    <source>
        <dbReference type="ARBA" id="ARBA00022692"/>
    </source>
</evidence>
<gene>
    <name evidence="7" type="ORF">J1C56_16425</name>
</gene>
<feature type="transmembrane region" description="Helical" evidence="6">
    <location>
        <begin position="128"/>
        <end position="147"/>
    </location>
</feature>
<evidence type="ECO:0000313" key="7">
    <source>
        <dbReference type="EMBL" id="MBT1157183.1"/>
    </source>
</evidence>
<reference evidence="7" key="2">
    <citation type="submission" date="2021-03" db="EMBL/GenBank/DDBJ databases">
        <authorList>
            <person name="Artuso I."/>
            <person name="Turrini P."/>
            <person name="Pirolo M."/>
            <person name="Lugli G.A."/>
            <person name="Ventura M."/>
            <person name="Visca P."/>
        </authorList>
    </citation>
    <scope>NUCLEOTIDE SEQUENCE</scope>
    <source>
        <strain evidence="7">LMG 26462</strain>
    </source>
</reference>
<evidence type="ECO:0000256" key="2">
    <source>
        <dbReference type="ARBA" id="ARBA00022475"/>
    </source>
</evidence>
<evidence type="ECO:0000256" key="5">
    <source>
        <dbReference type="ARBA" id="ARBA00023136"/>
    </source>
</evidence>
<keyword evidence="2" id="KW-1003">Cell membrane</keyword>
<dbReference type="Pfam" id="PF02653">
    <property type="entry name" value="BPD_transp_2"/>
    <property type="match status" value="1"/>
</dbReference>
<feature type="transmembrane region" description="Helical" evidence="6">
    <location>
        <begin position="194"/>
        <end position="221"/>
    </location>
</feature>
<evidence type="ECO:0000256" key="1">
    <source>
        <dbReference type="ARBA" id="ARBA00004651"/>
    </source>
</evidence>
<dbReference type="PANTHER" id="PTHR43370:SF1">
    <property type="entry name" value="GUANOSINE ABC TRANSPORTER PERMEASE PROTEIN NUPQ"/>
    <property type="match status" value="1"/>
</dbReference>
<feature type="transmembrane region" description="Helical" evidence="6">
    <location>
        <begin position="69"/>
        <end position="88"/>
    </location>
</feature>
<accession>A0A9X1ACH5</accession>
<sequence length="312" mass="32702">MEQLFDAQFMADFLGSSLRLSVPIIFAAIGGVLAERSGVFNISLEGCILGGAFGAAVGTYLTGSPFCGLMLGITVAGSVGIMLAMLAVGLGINQLVAGIAINLLMVGLTSYLARLILGGDATSTLPGFHPIALPGLASIPIIGPVLFQQDILTYLMYLVVPASWWFLYRTPWGLNVRAIGDYPVAADSAGISVPFVRTVCVIVSCMLAGVGGAYLVLSQVFVFTEHMSAGKGFIALAALILGRWNPVGAFLACIFFGMSDALQLRLQFTSPDVPYQLFSMVPFLASLLALVLLSGKVRPPAAIGKKYVRGGK</sequence>
<feature type="transmembrane region" description="Helical" evidence="6">
    <location>
        <begin position="154"/>
        <end position="174"/>
    </location>
</feature>
<feature type="transmembrane region" description="Helical" evidence="6">
    <location>
        <begin position="13"/>
        <end position="34"/>
    </location>
</feature>
<dbReference type="GO" id="GO:0022857">
    <property type="term" value="F:transmembrane transporter activity"/>
    <property type="evidence" value="ECO:0007669"/>
    <property type="project" value="InterPro"/>
</dbReference>
<proteinExistence type="predicted"/>
<keyword evidence="4 6" id="KW-1133">Transmembrane helix</keyword>
<keyword evidence="3 6" id="KW-0812">Transmembrane</keyword>
<comment type="subcellular location">
    <subcellularLocation>
        <location evidence="1">Cell membrane</location>
        <topology evidence="1">Multi-pass membrane protein</topology>
    </subcellularLocation>
</comment>
<feature type="transmembrane region" description="Helical" evidence="6">
    <location>
        <begin position="277"/>
        <end position="295"/>
    </location>
</feature>
<evidence type="ECO:0000256" key="6">
    <source>
        <dbReference type="SAM" id="Phobius"/>
    </source>
</evidence>
<name>A0A9X1ACH5_9HYPH</name>
<dbReference type="EMBL" id="JAFLWW010000004">
    <property type="protein sequence ID" value="MBT1157183.1"/>
    <property type="molecule type" value="Genomic_DNA"/>
</dbReference>
<evidence type="ECO:0000313" key="8">
    <source>
        <dbReference type="Proteomes" id="UP001138921"/>
    </source>
</evidence>
<feature type="transmembrane region" description="Helical" evidence="6">
    <location>
        <begin position="95"/>
        <end position="116"/>
    </location>
</feature>
<dbReference type="CDD" id="cd06580">
    <property type="entry name" value="TM_PBP1_transp_TpRbsC_like"/>
    <property type="match status" value="1"/>
</dbReference>
<dbReference type="RefSeq" id="WP_214391117.1">
    <property type="nucleotide sequence ID" value="NZ_JAFLWW010000004.1"/>
</dbReference>
<feature type="transmembrane region" description="Helical" evidence="6">
    <location>
        <begin position="46"/>
        <end position="63"/>
    </location>
</feature>
<dbReference type="PANTHER" id="PTHR43370">
    <property type="entry name" value="SUGAR ABC TRANSPORTER INTEGRAL MEMBRANE PROTEIN-RELATED"/>
    <property type="match status" value="1"/>
</dbReference>
<dbReference type="InterPro" id="IPR001851">
    <property type="entry name" value="ABC_transp_permease"/>
</dbReference>
<organism evidence="7 8">
    <name type="scientific">Aminobacter anthyllidis</name>
    <dbReference type="NCBI Taxonomy" id="1035067"/>
    <lineage>
        <taxon>Bacteria</taxon>
        <taxon>Pseudomonadati</taxon>
        <taxon>Pseudomonadota</taxon>
        <taxon>Alphaproteobacteria</taxon>
        <taxon>Hyphomicrobiales</taxon>
        <taxon>Phyllobacteriaceae</taxon>
        <taxon>Aminobacter</taxon>
    </lineage>
</organism>
<keyword evidence="8" id="KW-1185">Reference proteome</keyword>